<gene>
    <name evidence="3" type="ORF">LPBF_07340</name>
</gene>
<comment type="caution">
    <text evidence="3">The sequence shown here is derived from an EMBL/GenBank/DDBJ whole genome shotgun (WGS) entry which is preliminary data.</text>
</comment>
<reference evidence="3 4" key="1">
    <citation type="submission" date="2016-03" db="EMBL/GenBank/DDBJ databases">
        <authorList>
            <person name="Ploux O."/>
        </authorList>
    </citation>
    <scope>NUCLEOTIDE SEQUENCE [LARGE SCALE GENOMIC DNA]</scope>
    <source>
        <strain evidence="3 4">LPB0076</strain>
    </source>
</reference>
<sequence length="378" mass="44463">MKNKLLFWSLAACVVSLQIVAQHTTQVRATSYEISANLDLRAVASIFGNSRDIADFERRLNDPEVPISNLDLNQDNQVDYLRVMETVAQKTHLISIQAVLGPDIYQDVATIDLEIDRYNRVQIQFVGNTFMFGSNYIYEPVYYTTPVIYGAIWHHNYRPYASRYYWNYYPTHYNAWNPYPVYRYKKNVYRNINAKNKYHYVNSRRSHQAALLHKNKYANGYERQHPEHAFYKRNATAINRYELDRSRRNPNQMKSRNEVDYNRNNTAYTPRVAAPKDIESHDNRSNRVRNNTTDRESNQRGHSPRIDPQYRPEATAPQRLSTTTNTAVKPQNNQNKRSSETRNPNTMQRTRTLKPQSDSVRGSREFNNMSTRSGNRRS</sequence>
<dbReference type="Proteomes" id="UP000093510">
    <property type="component" value="Unassembled WGS sequence"/>
</dbReference>
<evidence type="ECO:0000256" key="2">
    <source>
        <dbReference type="SAM" id="SignalP"/>
    </source>
</evidence>
<dbReference type="RefSeq" id="WP_066334470.1">
    <property type="nucleotide sequence ID" value="NZ_CP017688.1"/>
</dbReference>
<feature type="compositionally biased region" description="Polar residues" evidence="1">
    <location>
        <begin position="318"/>
        <end position="378"/>
    </location>
</feature>
<dbReference type="EMBL" id="LVEP01000024">
    <property type="protein sequence ID" value="OCB76116.1"/>
    <property type="molecule type" value="Genomic_DNA"/>
</dbReference>
<evidence type="ECO:0000313" key="4">
    <source>
        <dbReference type="Proteomes" id="UP000093510"/>
    </source>
</evidence>
<proteinExistence type="predicted"/>
<accession>A0A1B9E2F9</accession>
<evidence type="ECO:0000256" key="1">
    <source>
        <dbReference type="SAM" id="MobiDB-lite"/>
    </source>
</evidence>
<keyword evidence="4" id="KW-1185">Reference proteome</keyword>
<keyword evidence="2" id="KW-0732">Signal</keyword>
<feature type="region of interest" description="Disordered" evidence="1">
    <location>
        <begin position="242"/>
        <end position="378"/>
    </location>
</feature>
<organism evidence="3 4">
    <name type="scientific">Flavobacterium crassostreae</name>
    <dbReference type="NCBI Taxonomy" id="1763534"/>
    <lineage>
        <taxon>Bacteria</taxon>
        <taxon>Pseudomonadati</taxon>
        <taxon>Bacteroidota</taxon>
        <taxon>Flavobacteriia</taxon>
        <taxon>Flavobacteriales</taxon>
        <taxon>Flavobacteriaceae</taxon>
        <taxon>Flavobacterium</taxon>
    </lineage>
</organism>
<protein>
    <recommendedName>
        <fullName evidence="5">DUF3300 domain-containing protein</fullName>
    </recommendedName>
</protein>
<name>A0A1B9E2F9_9FLAO</name>
<dbReference type="AlphaFoldDB" id="A0A1B9E2F9"/>
<evidence type="ECO:0008006" key="5">
    <source>
        <dbReference type="Google" id="ProtNLM"/>
    </source>
</evidence>
<feature type="compositionally biased region" description="Basic and acidic residues" evidence="1">
    <location>
        <begin position="274"/>
        <end position="285"/>
    </location>
</feature>
<dbReference type="OrthoDB" id="939585at2"/>
<feature type="chain" id="PRO_5008625127" description="DUF3300 domain-containing protein" evidence="2">
    <location>
        <begin position="22"/>
        <end position="378"/>
    </location>
</feature>
<evidence type="ECO:0000313" key="3">
    <source>
        <dbReference type="EMBL" id="OCB76116.1"/>
    </source>
</evidence>
<dbReference type="STRING" id="1763534.GCA_001831475_02177"/>
<feature type="compositionally biased region" description="Basic and acidic residues" evidence="1">
    <location>
        <begin position="292"/>
        <end position="310"/>
    </location>
</feature>
<feature type="signal peptide" evidence="2">
    <location>
        <begin position="1"/>
        <end position="21"/>
    </location>
</feature>